<dbReference type="Proteomes" id="UP000539175">
    <property type="component" value="Unassembled WGS sequence"/>
</dbReference>
<dbReference type="InterPro" id="IPR007813">
    <property type="entry name" value="PilN"/>
</dbReference>
<reference evidence="2 3" key="1">
    <citation type="submission" date="2020-08" db="EMBL/GenBank/DDBJ databases">
        <title>Genomic Encyclopedia of Type Strains, Phase IV (KMG-IV): sequencing the most valuable type-strain genomes for metagenomic binning, comparative biology and taxonomic classification.</title>
        <authorList>
            <person name="Goeker M."/>
        </authorList>
    </citation>
    <scope>NUCLEOTIDE SEQUENCE [LARGE SCALE GENOMIC DNA]</scope>
    <source>
        <strain evidence="2 3">DSM 22198</strain>
    </source>
</reference>
<sequence>MTPARRLARLAILALDGLANGVAAVLPRRWHRPLGLRVPVLALPPGGGGLVGAVGRGPVRLALSPVDVHTVDVPLPKGALLGGMVDARGFVEMQAHRFMPLRPDLLAWDVVTLTGAEGAGTAPAAARVYMVRRTVLSAALATAAQAGLSLTGITVAVAPGQGPAPEFLRFDPGRVRRRAMGMAVAAGLFWLALPIPFAIAIWVLDQQTANVERELAALVKEARAVQDMRDRILFLSVDASGTAVLLAQPGRGQVLDELALAFPDTVWLTDVSLMPEAVVLQGRGPDLADVLARVRAAGPFIDVRFTAPSDIPPPNGTARDFTLTAVLAVGRP</sequence>
<organism evidence="2 3">
    <name type="scientific">Nitrospirillum iridis</name>
    <dbReference type="NCBI Taxonomy" id="765888"/>
    <lineage>
        <taxon>Bacteria</taxon>
        <taxon>Pseudomonadati</taxon>
        <taxon>Pseudomonadota</taxon>
        <taxon>Alphaproteobacteria</taxon>
        <taxon>Rhodospirillales</taxon>
        <taxon>Azospirillaceae</taxon>
        <taxon>Nitrospirillum</taxon>
    </lineage>
</organism>
<evidence type="ECO:0000313" key="3">
    <source>
        <dbReference type="Proteomes" id="UP000539175"/>
    </source>
</evidence>
<protein>
    <recommendedName>
        <fullName evidence="4">PilN domain-containing protein</fullName>
    </recommendedName>
</protein>
<evidence type="ECO:0000313" key="2">
    <source>
        <dbReference type="EMBL" id="MBB6252011.1"/>
    </source>
</evidence>
<comment type="caution">
    <text evidence="2">The sequence shown here is derived from an EMBL/GenBank/DDBJ whole genome shotgun (WGS) entry which is preliminary data.</text>
</comment>
<dbReference type="RefSeq" id="WP_184800950.1">
    <property type="nucleotide sequence ID" value="NZ_JACIIZ010000006.1"/>
</dbReference>
<proteinExistence type="predicted"/>
<evidence type="ECO:0000256" key="1">
    <source>
        <dbReference type="SAM" id="Phobius"/>
    </source>
</evidence>
<feature type="transmembrane region" description="Helical" evidence="1">
    <location>
        <begin position="179"/>
        <end position="204"/>
    </location>
</feature>
<keyword evidence="3" id="KW-1185">Reference proteome</keyword>
<keyword evidence="1" id="KW-0812">Transmembrane</keyword>
<dbReference type="AlphaFoldDB" id="A0A7X0AZ44"/>
<keyword evidence="1" id="KW-1133">Transmembrane helix</keyword>
<gene>
    <name evidence="2" type="ORF">FHS74_002571</name>
</gene>
<dbReference type="EMBL" id="JACIIZ010000006">
    <property type="protein sequence ID" value="MBB6252011.1"/>
    <property type="molecule type" value="Genomic_DNA"/>
</dbReference>
<dbReference type="Pfam" id="PF05137">
    <property type="entry name" value="PilN"/>
    <property type="match status" value="1"/>
</dbReference>
<keyword evidence="1" id="KW-0472">Membrane</keyword>
<name>A0A7X0AZ44_9PROT</name>
<evidence type="ECO:0008006" key="4">
    <source>
        <dbReference type="Google" id="ProtNLM"/>
    </source>
</evidence>
<feature type="transmembrane region" description="Helical" evidence="1">
    <location>
        <begin position="135"/>
        <end position="158"/>
    </location>
</feature>
<accession>A0A7X0AZ44</accession>